<sequence length="167" mass="18414">MKSLLELKLAIAIIACALFMEGCSMEDPVPAPSDNLSALRDIVNLQIPANSGRWEIFGTPEYKGGVPGPTDYTTLVAELESSQSHWLENLKEPAGVNYVVPEAGRLWLREPFRQLLLKNKNSNADLSQLSNCRKYQTSLRKTGKPVGGFICEDASHLLIYLLLSAPQ</sequence>
<dbReference type="EMBL" id="SPVG01000181">
    <property type="protein sequence ID" value="TFW18573.1"/>
    <property type="molecule type" value="Genomic_DNA"/>
</dbReference>
<dbReference type="OrthoDB" id="8758119at2"/>
<dbReference type="RefSeq" id="WP_135202933.1">
    <property type="nucleotide sequence ID" value="NZ_SPVG01000181.1"/>
</dbReference>
<evidence type="ECO:0000313" key="2">
    <source>
        <dbReference type="Proteomes" id="UP000297729"/>
    </source>
</evidence>
<gene>
    <name evidence="1" type="ORF">E4L98_18025</name>
</gene>
<proteinExistence type="predicted"/>
<dbReference type="Proteomes" id="UP000297729">
    <property type="component" value="Unassembled WGS sequence"/>
</dbReference>
<dbReference type="AlphaFoldDB" id="A0A4Y9S9S6"/>
<accession>A0A4Y9S9S6</accession>
<name>A0A4Y9S9S6_9BURK</name>
<keyword evidence="2" id="KW-1185">Reference proteome</keyword>
<evidence type="ECO:0000313" key="1">
    <source>
        <dbReference type="EMBL" id="TFW18573.1"/>
    </source>
</evidence>
<comment type="caution">
    <text evidence="1">The sequence shown here is derived from an EMBL/GenBank/DDBJ whole genome shotgun (WGS) entry which is preliminary data.</text>
</comment>
<reference evidence="1 2" key="1">
    <citation type="submission" date="2019-03" db="EMBL/GenBank/DDBJ databases">
        <title>Draft Genome Sequence of Duganella callidus sp. nov., a Novel Duganella Species Isolated from Cultivated Soil.</title>
        <authorList>
            <person name="Raths R."/>
            <person name="Peta V."/>
            <person name="Bucking H."/>
        </authorList>
    </citation>
    <scope>NUCLEOTIDE SEQUENCE [LARGE SCALE GENOMIC DNA]</scope>
    <source>
        <strain evidence="1 2">DN04</strain>
    </source>
</reference>
<organism evidence="1 2">
    <name type="scientific">Duganella callida</name>
    <dbReference type="NCBI Taxonomy" id="2561932"/>
    <lineage>
        <taxon>Bacteria</taxon>
        <taxon>Pseudomonadati</taxon>
        <taxon>Pseudomonadota</taxon>
        <taxon>Betaproteobacteria</taxon>
        <taxon>Burkholderiales</taxon>
        <taxon>Oxalobacteraceae</taxon>
        <taxon>Telluria group</taxon>
        <taxon>Duganella</taxon>
    </lineage>
</organism>
<protein>
    <submittedName>
        <fullName evidence="1">Uncharacterized protein</fullName>
    </submittedName>
</protein>